<evidence type="ECO:0000256" key="3">
    <source>
        <dbReference type="ARBA" id="ARBA00022475"/>
    </source>
</evidence>
<keyword evidence="6 7" id="KW-0472">Membrane</keyword>
<name>A0ABU7MAJ8_9ACTN</name>
<feature type="transmembrane region" description="Helical" evidence="7">
    <location>
        <begin position="121"/>
        <end position="140"/>
    </location>
</feature>
<evidence type="ECO:0000313" key="9">
    <source>
        <dbReference type="Proteomes" id="UP001347146"/>
    </source>
</evidence>
<evidence type="ECO:0000256" key="5">
    <source>
        <dbReference type="ARBA" id="ARBA00022989"/>
    </source>
</evidence>
<evidence type="ECO:0000256" key="6">
    <source>
        <dbReference type="ARBA" id="ARBA00023136"/>
    </source>
</evidence>
<accession>A0ABU7MAJ8</accession>
<feature type="transmembrane region" description="Helical" evidence="7">
    <location>
        <begin position="50"/>
        <end position="71"/>
    </location>
</feature>
<dbReference type="RefSeq" id="WP_330431474.1">
    <property type="nucleotide sequence ID" value="NZ_JAZDUF010000001.1"/>
</dbReference>
<dbReference type="Pfam" id="PF03994">
    <property type="entry name" value="DUF350"/>
    <property type="match status" value="1"/>
</dbReference>
<feature type="transmembrane region" description="Helical" evidence="7">
    <location>
        <begin position="83"/>
        <end position="101"/>
    </location>
</feature>
<evidence type="ECO:0000256" key="1">
    <source>
        <dbReference type="ARBA" id="ARBA00004651"/>
    </source>
</evidence>
<keyword evidence="5 7" id="KW-1133">Transmembrane helix</keyword>
<comment type="similarity">
    <text evidence="2">Belongs to the UPF0719 family.</text>
</comment>
<gene>
    <name evidence="8" type="ORF">VZC37_05940</name>
</gene>
<organism evidence="8 9">
    <name type="scientific">Gordonia sesuvii</name>
    <dbReference type="NCBI Taxonomy" id="3116777"/>
    <lineage>
        <taxon>Bacteria</taxon>
        <taxon>Bacillati</taxon>
        <taxon>Actinomycetota</taxon>
        <taxon>Actinomycetes</taxon>
        <taxon>Mycobacteriales</taxon>
        <taxon>Gordoniaceae</taxon>
        <taxon>Gordonia</taxon>
    </lineage>
</organism>
<comment type="subcellular location">
    <subcellularLocation>
        <location evidence="1">Cell membrane</location>
        <topology evidence="1">Multi-pass membrane protein</topology>
    </subcellularLocation>
</comment>
<dbReference type="Proteomes" id="UP001347146">
    <property type="component" value="Unassembled WGS sequence"/>
</dbReference>
<evidence type="ECO:0000256" key="4">
    <source>
        <dbReference type="ARBA" id="ARBA00022692"/>
    </source>
</evidence>
<comment type="caution">
    <text evidence="8">The sequence shown here is derived from an EMBL/GenBank/DDBJ whole genome shotgun (WGS) entry which is preliminary data.</text>
</comment>
<keyword evidence="9" id="KW-1185">Reference proteome</keyword>
<reference evidence="8 9" key="1">
    <citation type="submission" date="2024-01" db="EMBL/GenBank/DDBJ databases">
        <title>Draft genome sequence of Gordonia sp. LSe1-13.</title>
        <authorList>
            <person name="Suphannarot A."/>
            <person name="Mingma R."/>
        </authorList>
    </citation>
    <scope>NUCLEOTIDE SEQUENCE [LARGE SCALE GENOMIC DNA]</scope>
    <source>
        <strain evidence="8 9">LSe1-13</strain>
    </source>
</reference>
<evidence type="ECO:0000256" key="7">
    <source>
        <dbReference type="SAM" id="Phobius"/>
    </source>
</evidence>
<evidence type="ECO:0000256" key="2">
    <source>
        <dbReference type="ARBA" id="ARBA00005779"/>
    </source>
</evidence>
<keyword evidence="3" id="KW-1003">Cell membrane</keyword>
<proteinExistence type="inferred from homology"/>
<dbReference type="InterPro" id="IPR007140">
    <property type="entry name" value="DUF350"/>
</dbReference>
<dbReference type="EMBL" id="JAZDUF010000001">
    <property type="protein sequence ID" value="MEE3849863.1"/>
    <property type="molecule type" value="Genomic_DNA"/>
</dbReference>
<evidence type="ECO:0000313" key="8">
    <source>
        <dbReference type="EMBL" id="MEE3849863.1"/>
    </source>
</evidence>
<keyword evidence="4 7" id="KW-0812">Transmembrane</keyword>
<feature type="transmembrane region" description="Helical" evidence="7">
    <location>
        <begin position="12"/>
        <end position="30"/>
    </location>
</feature>
<sequence>MLEDLIRNAYSAAAYGATGMVLMLLSFAVIDGLTPGNLRHLLWADRNRNAGILVGSNAFAVAIIVTAAIVASEGRLFEGLTYTVVYTIIGVVIMTVTFFIIDLFTPGKLGELVVHPESHPAVWMHGVVHVGIAMIVAASIL</sequence>
<protein>
    <submittedName>
        <fullName evidence="8">DUF350 domain-containing protein</fullName>
    </submittedName>
</protein>